<dbReference type="RefSeq" id="WP_144915789.1">
    <property type="nucleotide sequence ID" value="NZ_VLLI01000014.1"/>
</dbReference>
<keyword evidence="2 3" id="KW-0732">Signal</keyword>
<accession>A0A562TS93</accession>
<comment type="caution">
    <text evidence="4">The sequence shown here is derived from an EMBL/GenBank/DDBJ whole genome shotgun (WGS) entry which is preliminary data.</text>
</comment>
<protein>
    <recommendedName>
        <fullName evidence="1">Type IV secretion system putative lipoprotein virB7</fullName>
    </recommendedName>
</protein>
<sequence length="168" mass="18478">MKKFLFFISLVLILAGCSKSSSVKPLIVLTGSYVSYREVDTLYKGLIVADGIETITIHSATGDTIYNYPGTVNANSYYNVPDNNPAAEGQQDITFSSNSIATETETSFVPTTITYNLKTGTFNDGRSDMRERIVAINANTVEMITNQYLVDNQPNTTGVVVAVYYRKQ</sequence>
<feature type="signal peptide" evidence="3">
    <location>
        <begin position="1"/>
        <end position="23"/>
    </location>
</feature>
<keyword evidence="5" id="KW-1185">Reference proteome</keyword>
<evidence type="ECO:0000256" key="2">
    <source>
        <dbReference type="ARBA" id="ARBA00022729"/>
    </source>
</evidence>
<evidence type="ECO:0000256" key="1">
    <source>
        <dbReference type="ARBA" id="ARBA00017922"/>
    </source>
</evidence>
<dbReference type="OrthoDB" id="975810at2"/>
<evidence type="ECO:0000313" key="4">
    <source>
        <dbReference type="EMBL" id="TWI95976.1"/>
    </source>
</evidence>
<feature type="chain" id="PRO_5021747401" description="Type IV secretion system putative lipoprotein virB7" evidence="3">
    <location>
        <begin position="24"/>
        <end position="168"/>
    </location>
</feature>
<dbReference type="AlphaFoldDB" id="A0A562TS93"/>
<evidence type="ECO:0000256" key="3">
    <source>
        <dbReference type="SAM" id="SignalP"/>
    </source>
</evidence>
<dbReference type="Pfam" id="PF08139">
    <property type="entry name" value="LPAM_1"/>
    <property type="match status" value="1"/>
</dbReference>
<dbReference type="EMBL" id="VLLI01000014">
    <property type="protein sequence ID" value="TWI95976.1"/>
    <property type="molecule type" value="Genomic_DNA"/>
</dbReference>
<dbReference type="PROSITE" id="PS51257">
    <property type="entry name" value="PROKAR_LIPOPROTEIN"/>
    <property type="match status" value="1"/>
</dbReference>
<dbReference type="Proteomes" id="UP000317010">
    <property type="component" value="Unassembled WGS sequence"/>
</dbReference>
<evidence type="ECO:0000313" key="5">
    <source>
        <dbReference type="Proteomes" id="UP000317010"/>
    </source>
</evidence>
<name>A0A562TS93_9SPHI</name>
<gene>
    <name evidence="4" type="ORF">JN11_04251</name>
</gene>
<reference evidence="4 5" key="1">
    <citation type="submission" date="2019-07" db="EMBL/GenBank/DDBJ databases">
        <title>Genomic Encyclopedia of Archaeal and Bacterial Type Strains, Phase II (KMG-II): from individual species to whole genera.</title>
        <authorList>
            <person name="Goeker M."/>
        </authorList>
    </citation>
    <scope>NUCLEOTIDE SEQUENCE [LARGE SCALE GENOMIC DNA]</scope>
    <source>
        <strain evidence="4 5">ATCC BAA-1854</strain>
    </source>
</reference>
<proteinExistence type="predicted"/>
<dbReference type="InterPro" id="IPR012640">
    <property type="entry name" value="Membr_lipoprot_lipid_attach_CS"/>
</dbReference>
<organism evidence="4 5">
    <name type="scientific">Mucilaginibacter frigoritolerans</name>
    <dbReference type="NCBI Taxonomy" id="652788"/>
    <lineage>
        <taxon>Bacteria</taxon>
        <taxon>Pseudomonadati</taxon>
        <taxon>Bacteroidota</taxon>
        <taxon>Sphingobacteriia</taxon>
        <taxon>Sphingobacteriales</taxon>
        <taxon>Sphingobacteriaceae</taxon>
        <taxon>Mucilaginibacter</taxon>
    </lineage>
</organism>